<dbReference type="eggNOG" id="ENOG503359V">
    <property type="taxonomic scope" value="Bacteria"/>
</dbReference>
<accession>K0X370</accession>
<reference evidence="1 2" key="1">
    <citation type="submission" date="2012-08" db="EMBL/GenBank/DDBJ databases">
        <title>The Genome Sequence of Barnesiella intestinihominis YIT 11860.</title>
        <authorList>
            <consortium name="The Broad Institute Genome Sequencing Platform"/>
            <person name="Earl A."/>
            <person name="Ward D."/>
            <person name="Feldgarden M."/>
            <person name="Gevers D."/>
            <person name="Morotomi M."/>
            <person name="Walker B."/>
            <person name="Young S.K."/>
            <person name="Zeng Q."/>
            <person name="Gargeya S."/>
            <person name="Fitzgerald M."/>
            <person name="Haas B."/>
            <person name="Abouelleil A."/>
            <person name="Alvarado L."/>
            <person name="Arachchi H.M."/>
            <person name="Berlin A.M."/>
            <person name="Chapman S.B."/>
            <person name="Goldberg J."/>
            <person name="Griggs A."/>
            <person name="Gujja S."/>
            <person name="Hansen M."/>
            <person name="Howarth C."/>
            <person name="Imamovic A."/>
            <person name="Larimer J."/>
            <person name="McCowen C."/>
            <person name="Montmayeur A."/>
            <person name="Murphy C."/>
            <person name="Neiman D."/>
            <person name="Pearson M."/>
            <person name="Priest M."/>
            <person name="Roberts A."/>
            <person name="Saif S."/>
            <person name="Shea T."/>
            <person name="Sisk P."/>
            <person name="Sykes S."/>
            <person name="Wortman J."/>
            <person name="Nusbaum C."/>
            <person name="Birren B."/>
        </authorList>
    </citation>
    <scope>NUCLEOTIDE SEQUENCE [LARGE SCALE GENOMIC DNA]</scope>
    <source>
        <strain evidence="1 2">YIT 11860</strain>
    </source>
</reference>
<evidence type="ECO:0000313" key="1">
    <source>
        <dbReference type="EMBL" id="EJZ64956.1"/>
    </source>
</evidence>
<dbReference type="AlphaFoldDB" id="K0X370"/>
<dbReference type="EMBL" id="ADLE01000008">
    <property type="protein sequence ID" value="EJZ64956.1"/>
    <property type="molecule type" value="Genomic_DNA"/>
</dbReference>
<protein>
    <recommendedName>
        <fullName evidence="3">DNA alkylation repair enzyme</fullName>
    </recommendedName>
</protein>
<evidence type="ECO:0008006" key="3">
    <source>
        <dbReference type="Google" id="ProtNLM"/>
    </source>
</evidence>
<dbReference type="Proteomes" id="UP000006044">
    <property type="component" value="Unassembled WGS sequence"/>
</dbReference>
<proteinExistence type="predicted"/>
<organism evidence="1 2">
    <name type="scientific">Barnesiella intestinihominis YIT 11860</name>
    <dbReference type="NCBI Taxonomy" id="742726"/>
    <lineage>
        <taxon>Bacteria</taxon>
        <taxon>Pseudomonadati</taxon>
        <taxon>Bacteroidota</taxon>
        <taxon>Bacteroidia</taxon>
        <taxon>Bacteroidales</taxon>
        <taxon>Barnesiellaceae</taxon>
        <taxon>Barnesiella</taxon>
    </lineage>
</organism>
<dbReference type="HOGENOM" id="CLU_1657372_0_0_10"/>
<sequence length="174" mass="20219">MGSDELKAFLTALSGRDMKIRIAEFLQQKDCIAEAMDIAVGESGSEAFRAAWGISAIYETNRLCFLRYKDKFVSDFCRVNHHGVRREYGRIMLSMLKHKEYIPDRHSAENLAEIVCSWSIDPKITISEKVWTFSILKFLSRWVEWGEDMLQQLEALCETDMSPGMRALMRRLRK</sequence>
<keyword evidence="2" id="KW-1185">Reference proteome</keyword>
<evidence type="ECO:0000313" key="2">
    <source>
        <dbReference type="Proteomes" id="UP000006044"/>
    </source>
</evidence>
<name>K0X370_9BACT</name>
<comment type="caution">
    <text evidence="1">The sequence shown here is derived from an EMBL/GenBank/DDBJ whole genome shotgun (WGS) entry which is preliminary data.</text>
</comment>
<gene>
    <name evidence="1" type="ORF">HMPREF9448_01443</name>
</gene>
<dbReference type="STRING" id="742726.HMPREF9448_01443"/>